<dbReference type="InterPro" id="IPR017871">
    <property type="entry name" value="ABC_transporter-like_CS"/>
</dbReference>
<reference evidence="16 17" key="1">
    <citation type="submission" date="2012-10" db="EMBL/GenBank/DDBJ databases">
        <title>Genome sequencing and analysis of entomopathogenic fungi Beauveria bassiana D1-5.</title>
        <authorList>
            <person name="Li Q."/>
            <person name="Wang L."/>
            <person name="Zhang Z."/>
            <person name="Wang Q."/>
            <person name="Ren J."/>
            <person name="Wang M."/>
            <person name="Xu W."/>
            <person name="Wang J."/>
            <person name="Lu Y."/>
            <person name="Du Q."/>
            <person name="Sun Z."/>
        </authorList>
    </citation>
    <scope>NUCLEOTIDE SEQUENCE [LARGE SCALE GENOMIC DNA]</scope>
    <source>
        <strain evidence="16 17">D1-5</strain>
    </source>
</reference>
<dbReference type="EMBL" id="ANFO01000232">
    <property type="protein sequence ID" value="KGQ11237.1"/>
    <property type="molecule type" value="Genomic_DNA"/>
</dbReference>
<dbReference type="GO" id="GO:0016887">
    <property type="term" value="F:ATP hydrolysis activity"/>
    <property type="evidence" value="ECO:0007669"/>
    <property type="project" value="InterPro"/>
</dbReference>
<dbReference type="GO" id="GO:0005886">
    <property type="term" value="C:plasma membrane"/>
    <property type="evidence" value="ECO:0007669"/>
    <property type="project" value="UniProtKB-SubCell"/>
</dbReference>
<feature type="transmembrane region" description="Helical" evidence="12">
    <location>
        <begin position="224"/>
        <end position="247"/>
    </location>
</feature>
<dbReference type="SMART" id="SM00382">
    <property type="entry name" value="AAA"/>
    <property type="match status" value="2"/>
</dbReference>
<evidence type="ECO:0000256" key="4">
    <source>
        <dbReference type="ARBA" id="ARBA00022692"/>
    </source>
</evidence>
<keyword evidence="2" id="KW-0813">Transport</keyword>
<dbReference type="Gene3D" id="1.10.10.10">
    <property type="entry name" value="Winged helix-like DNA-binding domain superfamily/Winged helix DNA-binding domain"/>
    <property type="match status" value="1"/>
</dbReference>
<protein>
    <submittedName>
        <fullName evidence="16">Multidrug resistance-like ATP-binding protein MdlA</fullName>
    </submittedName>
</protein>
<keyword evidence="7 12" id="KW-1133">Transmembrane helix</keyword>
<dbReference type="InterPro" id="IPR000485">
    <property type="entry name" value="AsnC-type_HTH_dom"/>
</dbReference>
<dbReference type="Pfam" id="PF00664">
    <property type="entry name" value="ABC_membrane"/>
    <property type="match status" value="2"/>
</dbReference>
<accession>A0A0A2VY05</accession>
<dbReference type="InterPro" id="IPR003439">
    <property type="entry name" value="ABC_transporter-like_ATP-bd"/>
</dbReference>
<dbReference type="Proteomes" id="UP000030106">
    <property type="component" value="Unassembled WGS sequence"/>
</dbReference>
<evidence type="ECO:0000256" key="1">
    <source>
        <dbReference type="ARBA" id="ARBA00004651"/>
    </source>
</evidence>
<comment type="subcellular location">
    <subcellularLocation>
        <location evidence="1">Cell membrane</location>
        <topology evidence="1">Multi-pass membrane protein</topology>
    </subcellularLocation>
</comment>
<dbReference type="Gene3D" id="3.40.50.300">
    <property type="entry name" value="P-loop containing nucleotide triphosphate hydrolases"/>
    <property type="match status" value="2"/>
</dbReference>
<dbReference type="Gene3D" id="1.20.1560.10">
    <property type="entry name" value="ABC transporter type 1, transmembrane domain"/>
    <property type="match status" value="2"/>
</dbReference>
<dbReference type="FunFam" id="3.40.50.300:FF:000834">
    <property type="entry name" value="Multidrug ABC transporter ATP-binding protein"/>
    <property type="match status" value="1"/>
</dbReference>
<evidence type="ECO:0000313" key="17">
    <source>
        <dbReference type="Proteomes" id="UP000030106"/>
    </source>
</evidence>
<organism evidence="16 17">
    <name type="scientific">Beauveria bassiana D1-5</name>
    <dbReference type="NCBI Taxonomy" id="1245745"/>
    <lineage>
        <taxon>Eukaryota</taxon>
        <taxon>Fungi</taxon>
        <taxon>Dikarya</taxon>
        <taxon>Ascomycota</taxon>
        <taxon>Pezizomycotina</taxon>
        <taxon>Sordariomycetes</taxon>
        <taxon>Hypocreomycetidae</taxon>
        <taxon>Hypocreales</taxon>
        <taxon>Cordycipitaceae</taxon>
        <taxon>Beauveria</taxon>
    </lineage>
</organism>
<dbReference type="InterPro" id="IPR036388">
    <property type="entry name" value="WH-like_DNA-bd_sf"/>
</dbReference>
<feature type="transmembrane region" description="Helical" evidence="12">
    <location>
        <begin position="345"/>
        <end position="365"/>
    </location>
</feature>
<dbReference type="InterPro" id="IPR036640">
    <property type="entry name" value="ABC1_TM_sf"/>
</dbReference>
<dbReference type="Pfam" id="PF01037">
    <property type="entry name" value="AsnC_trans_reg"/>
    <property type="match status" value="1"/>
</dbReference>
<dbReference type="FunFam" id="3.40.50.300:FF:000221">
    <property type="entry name" value="Multidrug ABC transporter ATP-binding protein"/>
    <property type="match status" value="1"/>
</dbReference>
<feature type="transmembrane region" description="Helical" evidence="12">
    <location>
        <begin position="808"/>
        <end position="831"/>
    </location>
</feature>
<dbReference type="InterPro" id="IPR039421">
    <property type="entry name" value="Type_1_exporter"/>
</dbReference>
<feature type="transmembrane region" description="Helical" evidence="12">
    <location>
        <begin position="920"/>
        <end position="943"/>
    </location>
</feature>
<dbReference type="InterPro" id="IPR003593">
    <property type="entry name" value="AAA+_ATPase"/>
</dbReference>
<keyword evidence="11" id="KW-0804">Transcription</keyword>
<feature type="domain" description="ABC transmembrane type-1" evidence="14">
    <location>
        <begin position="697"/>
        <end position="980"/>
    </location>
</feature>
<evidence type="ECO:0000256" key="9">
    <source>
        <dbReference type="ARBA" id="ARBA00023125"/>
    </source>
</evidence>
<dbReference type="PANTHER" id="PTHR43394">
    <property type="entry name" value="ATP-DEPENDENT PERMEASE MDL1, MITOCHONDRIAL"/>
    <property type="match status" value="1"/>
</dbReference>
<feature type="domain" description="ABC transporter" evidence="13">
    <location>
        <begin position="434"/>
        <end position="667"/>
    </location>
</feature>
<dbReference type="FunFam" id="1.20.1560.10:FF:000011">
    <property type="entry name" value="Multidrug ABC transporter ATP-binding protein"/>
    <property type="match status" value="1"/>
</dbReference>
<dbReference type="InterPro" id="IPR036390">
    <property type="entry name" value="WH_DNA-bd_sf"/>
</dbReference>
<dbReference type="HOGENOM" id="CLU_000604_17_6_1"/>
<sequence length="1262" mass="140021">MLQQDCTLSLQALADAVNLTTTPCWKRLKRLEDEGYIRGKVALLDPEKLGLGLTAFVLIKTQQHSSEWYCKFVSVVEAMPEVLGFWRMAGEYDYLIRVQVADMKRWYFTREWRRYLGAVALLIIIAILQLVPPKVVGVIVDGVVQQRLSSQQVLMWIGLMLLIAVVVYLVRYVWRVLLFGASYQLAVELRENYYRQLSRHHPEFYLRHRTGDLMARATNDVDRVVFAAGEGVLTLVDSLVMGLAVLIVMSTQISWQLTLLALLPMPVMAVVIKRDGARLHDRFKVAQAAFSALNDRTQESMTSIRMIKAFGLEDRQSALFAAEAQDAGAKNMRVARIDARFDPTIYVAIGAANLLAIGGGSWMVVDGTLTLGQLTSFVMYLGLMIWPMLALAWMFNIVERGSAAYSRIRAMLEEEPGVVDGDKTLPEGRSELVASIRQFHYPQTAQPTLQNVNFTLKPGEMLGLCGPTGSGKSTILALIQRHFDVDQGDIRYHDIPLTALKIDGWRSRLAIVNQTPFLFSDTVASNIALGKPGATQEDIERVARLASVHEDILRLPQGYDTEVGERGVMLSGGQKQRISIARALLLDAEILILDDALSAVDGRTEHQILHNLREWGEHRTVIISAHRLSALTEASEILVMQHGHIAQRGSHDGLASQPGWYRDMYRYQQLEAALDEAPEQEERLLAYGSPWRKPLGGAMLMLWVAAAAEVCGPVLVSYFIDNLVAKNQMPLGLAAGLAVAYILLSISAAGLHYLQALLFNRAAVGVVQKLRTDVMDAALRQPLSAFDTQPVGQLISRVTNDTEVIRDLYVTVVATVLRSAALIGAMLVAMFTLDWRMALVAITIFPAVIAVMFIYQRYSTPIVRRVRGYLADINDGFNEVINGMSVIQQFRQQARFGERMGQASRSHYLARMQTLRLDGWLLRPLLSLFSAMILCGLLMLFGFTSRGTIEVGVLYAFINYLGRLNEPLIELTTQQSILQQAVVAGERVFELMDGKRQDYGNDNRPLASGAISVDNVSFAYRGDRLVLQDINLEVPSRSFIALVGHTGSGKSTLANLLMGYYPLTKGEIRLDGRPLDSLSHETLRRGVAMVQQDPVVMADSFFANVTLGRDISEEMVWQALETVQLAELARALPEGIHTRLGEQGNNLSVGQKQLLALARVLVEAPQILILDEATANIDSGTEQAIQRALAAVRQHTTLVVIAHRLSTITDANTILVLHRGQAVERGTHSELLAQQGRYWQMYQLQLAGEELAASAQEESLTA</sequence>
<comment type="caution">
    <text evidence="16">The sequence shown here is derived from an EMBL/GenBank/DDBJ whole genome shotgun (WGS) entry which is preliminary data.</text>
</comment>
<feature type="domain" description="ABC transmembrane type-1" evidence="14">
    <location>
        <begin position="116"/>
        <end position="400"/>
    </location>
</feature>
<dbReference type="PANTHER" id="PTHR43394:SF1">
    <property type="entry name" value="ATP-BINDING CASSETTE SUB-FAMILY B MEMBER 10, MITOCHONDRIAL"/>
    <property type="match status" value="1"/>
</dbReference>
<evidence type="ECO:0000256" key="12">
    <source>
        <dbReference type="SAM" id="Phobius"/>
    </source>
</evidence>
<feature type="transmembrane region" description="Helical" evidence="12">
    <location>
        <begin position="837"/>
        <end position="855"/>
    </location>
</feature>
<dbReference type="GO" id="GO:0015421">
    <property type="term" value="F:ABC-type oligopeptide transporter activity"/>
    <property type="evidence" value="ECO:0007669"/>
    <property type="project" value="TreeGrafter"/>
</dbReference>
<dbReference type="SUPFAM" id="SSF90123">
    <property type="entry name" value="ABC transporter transmembrane region"/>
    <property type="match status" value="2"/>
</dbReference>
<keyword evidence="9" id="KW-0238">DNA-binding</keyword>
<dbReference type="Pfam" id="PF13412">
    <property type="entry name" value="HTH_24"/>
    <property type="match status" value="1"/>
</dbReference>
<dbReference type="InterPro" id="IPR027417">
    <property type="entry name" value="P-loop_NTPase"/>
</dbReference>
<evidence type="ECO:0000256" key="11">
    <source>
        <dbReference type="ARBA" id="ARBA00023163"/>
    </source>
</evidence>
<dbReference type="PROSITE" id="PS00519">
    <property type="entry name" value="HTH_ASNC_1"/>
    <property type="match status" value="1"/>
</dbReference>
<evidence type="ECO:0000256" key="5">
    <source>
        <dbReference type="ARBA" id="ARBA00022741"/>
    </source>
</evidence>
<evidence type="ECO:0000256" key="3">
    <source>
        <dbReference type="ARBA" id="ARBA00022475"/>
    </source>
</evidence>
<dbReference type="CDD" id="cd18541">
    <property type="entry name" value="ABC_6TM_TmrB_like"/>
    <property type="match status" value="1"/>
</dbReference>
<feature type="transmembrane region" description="Helical" evidence="12">
    <location>
        <begin position="700"/>
        <end position="720"/>
    </location>
</feature>
<dbReference type="Pfam" id="PF00005">
    <property type="entry name" value="ABC_tran"/>
    <property type="match status" value="2"/>
</dbReference>
<evidence type="ECO:0000256" key="7">
    <source>
        <dbReference type="ARBA" id="ARBA00022989"/>
    </source>
</evidence>
<evidence type="ECO:0000259" key="13">
    <source>
        <dbReference type="PROSITE" id="PS50893"/>
    </source>
</evidence>
<evidence type="ECO:0000313" key="16">
    <source>
        <dbReference type="EMBL" id="KGQ11237.1"/>
    </source>
</evidence>
<proteinExistence type="predicted"/>
<dbReference type="CDD" id="cd18544">
    <property type="entry name" value="ABC_6TM_TmrA_like"/>
    <property type="match status" value="1"/>
</dbReference>
<evidence type="ECO:0000256" key="2">
    <source>
        <dbReference type="ARBA" id="ARBA00022448"/>
    </source>
</evidence>
<keyword evidence="5" id="KW-0547">Nucleotide-binding</keyword>
<dbReference type="PROSITE" id="PS50929">
    <property type="entry name" value="ABC_TM1F"/>
    <property type="match status" value="2"/>
</dbReference>
<dbReference type="GO" id="GO:0043565">
    <property type="term" value="F:sequence-specific DNA binding"/>
    <property type="evidence" value="ECO:0007669"/>
    <property type="project" value="InterPro"/>
</dbReference>
<keyword evidence="3" id="KW-1003">Cell membrane</keyword>
<keyword evidence="10 12" id="KW-0472">Membrane</keyword>
<feature type="transmembrane region" description="Helical" evidence="12">
    <location>
        <begin position="732"/>
        <end position="754"/>
    </location>
</feature>
<feature type="domain" description="HTH asnC-type" evidence="15">
    <location>
        <begin position="1"/>
        <end position="52"/>
    </location>
</feature>
<dbReference type="NCBIfam" id="NF008055">
    <property type="entry name" value="PRK10789.1"/>
    <property type="match status" value="1"/>
</dbReference>
<feature type="transmembrane region" description="Helical" evidence="12">
    <location>
        <begin position="253"/>
        <end position="272"/>
    </location>
</feature>
<dbReference type="InterPro" id="IPR011527">
    <property type="entry name" value="ABC1_TM_dom"/>
</dbReference>
<evidence type="ECO:0000256" key="8">
    <source>
        <dbReference type="ARBA" id="ARBA00023015"/>
    </source>
</evidence>
<dbReference type="InterPro" id="IPR019885">
    <property type="entry name" value="Tscrpt_reg_HTH_AsnC-type_CS"/>
</dbReference>
<feature type="domain" description="ABC transporter" evidence="13">
    <location>
        <begin position="1011"/>
        <end position="1244"/>
    </location>
</feature>
<gene>
    <name evidence="16" type="ORF">BBAD15_g3067</name>
</gene>
<dbReference type="PROSITE" id="PS00211">
    <property type="entry name" value="ABC_TRANSPORTER_1"/>
    <property type="match status" value="2"/>
</dbReference>
<dbReference type="PROSITE" id="PS50956">
    <property type="entry name" value="HTH_ASNC_2"/>
    <property type="match status" value="1"/>
</dbReference>
<dbReference type="Gene3D" id="3.30.70.920">
    <property type="match status" value="1"/>
</dbReference>
<dbReference type="InterPro" id="IPR019887">
    <property type="entry name" value="Tscrpt_reg_AsnC/Lrp_C"/>
</dbReference>
<dbReference type="SUPFAM" id="SSF46785">
    <property type="entry name" value="Winged helix' DNA-binding domain"/>
    <property type="match status" value="1"/>
</dbReference>
<dbReference type="SUPFAM" id="SSF52540">
    <property type="entry name" value="P-loop containing nucleoside triphosphate hydrolases"/>
    <property type="match status" value="2"/>
</dbReference>
<keyword evidence="8" id="KW-0805">Transcription regulation</keyword>
<dbReference type="GO" id="GO:0005524">
    <property type="term" value="F:ATP binding"/>
    <property type="evidence" value="ECO:0007669"/>
    <property type="project" value="UniProtKB-KW"/>
</dbReference>
<dbReference type="NCBIfam" id="NF008056">
    <property type="entry name" value="PRK10790.1"/>
    <property type="match status" value="1"/>
</dbReference>
<evidence type="ECO:0000259" key="15">
    <source>
        <dbReference type="PROSITE" id="PS50956"/>
    </source>
</evidence>
<keyword evidence="6 16" id="KW-0067">ATP-binding</keyword>
<evidence type="ECO:0000256" key="6">
    <source>
        <dbReference type="ARBA" id="ARBA00022840"/>
    </source>
</evidence>
<feature type="transmembrane region" description="Helical" evidence="12">
    <location>
        <begin position="377"/>
        <end position="398"/>
    </location>
</feature>
<dbReference type="InterPro" id="IPR019888">
    <property type="entry name" value="Tscrpt_reg_AsnC-like"/>
</dbReference>
<evidence type="ECO:0000256" key="10">
    <source>
        <dbReference type="ARBA" id="ARBA00023136"/>
    </source>
</evidence>
<dbReference type="SMART" id="SM00344">
    <property type="entry name" value="HTH_ASNC"/>
    <property type="match status" value="1"/>
</dbReference>
<keyword evidence="4 12" id="KW-0812">Transmembrane</keyword>
<evidence type="ECO:0000259" key="14">
    <source>
        <dbReference type="PROSITE" id="PS50929"/>
    </source>
</evidence>
<feature type="transmembrane region" description="Helical" evidence="12">
    <location>
        <begin position="115"/>
        <end position="133"/>
    </location>
</feature>
<dbReference type="AlphaFoldDB" id="A0A0A2VY05"/>
<dbReference type="STRING" id="1245745.A0A0A2VY05"/>
<name>A0A0A2VY05_BEABA</name>
<feature type="transmembrane region" description="Helical" evidence="12">
    <location>
        <begin position="153"/>
        <end position="174"/>
    </location>
</feature>
<dbReference type="PROSITE" id="PS50893">
    <property type="entry name" value="ABC_TRANSPORTER_2"/>
    <property type="match status" value="2"/>
</dbReference>